<dbReference type="GO" id="GO:0009279">
    <property type="term" value="C:cell outer membrane"/>
    <property type="evidence" value="ECO:0007669"/>
    <property type="project" value="UniProtKB-SubCell"/>
</dbReference>
<keyword evidence="9" id="KW-0998">Cell outer membrane</keyword>
<keyword evidence="5 12" id="KW-0732">Signal</keyword>
<evidence type="ECO:0000256" key="6">
    <source>
        <dbReference type="ARBA" id="ARBA00023065"/>
    </source>
</evidence>
<dbReference type="PRINTS" id="PR01021">
    <property type="entry name" value="OMPADOMAIN"/>
</dbReference>
<feature type="domain" description="OmpA-like" evidence="13">
    <location>
        <begin position="228"/>
        <end position="346"/>
    </location>
</feature>
<evidence type="ECO:0000256" key="5">
    <source>
        <dbReference type="ARBA" id="ARBA00022729"/>
    </source>
</evidence>
<evidence type="ECO:0000256" key="3">
    <source>
        <dbReference type="ARBA" id="ARBA00022452"/>
    </source>
</evidence>
<keyword evidence="2" id="KW-0813">Transport</keyword>
<dbReference type="PRINTS" id="PR01023">
    <property type="entry name" value="NAFLGMOTY"/>
</dbReference>
<dbReference type="PROSITE" id="PS51123">
    <property type="entry name" value="OMPA_2"/>
    <property type="match status" value="1"/>
</dbReference>
<dbReference type="InterPro" id="IPR027385">
    <property type="entry name" value="Beta-barrel_OMP"/>
</dbReference>
<dbReference type="Gene3D" id="3.30.1330.60">
    <property type="entry name" value="OmpA-like domain"/>
    <property type="match status" value="1"/>
</dbReference>
<evidence type="ECO:0000256" key="7">
    <source>
        <dbReference type="ARBA" id="ARBA00023114"/>
    </source>
</evidence>
<dbReference type="AlphaFoldDB" id="A0A9D7XG74"/>
<keyword evidence="8 10" id="KW-0472">Membrane</keyword>
<dbReference type="Gene3D" id="2.40.160.20">
    <property type="match status" value="1"/>
</dbReference>
<name>A0A9D7XG74_9BACT</name>
<evidence type="ECO:0000313" key="15">
    <source>
        <dbReference type="Proteomes" id="UP000886657"/>
    </source>
</evidence>
<feature type="signal peptide" evidence="12">
    <location>
        <begin position="1"/>
        <end position="18"/>
    </location>
</feature>
<organism evidence="14 15">
    <name type="scientific">Candidatus Geothrix skivensis</name>
    <dbReference type="NCBI Taxonomy" id="2954439"/>
    <lineage>
        <taxon>Bacteria</taxon>
        <taxon>Pseudomonadati</taxon>
        <taxon>Acidobacteriota</taxon>
        <taxon>Holophagae</taxon>
        <taxon>Holophagales</taxon>
        <taxon>Holophagaceae</taxon>
        <taxon>Geothrix</taxon>
    </lineage>
</organism>
<accession>A0A9D7XG74</accession>
<reference evidence="14" key="1">
    <citation type="submission" date="2020-10" db="EMBL/GenBank/DDBJ databases">
        <title>Connecting structure to function with the recovery of over 1000 high-quality activated sludge metagenome-assembled genomes encoding full-length rRNA genes using long-read sequencing.</title>
        <authorList>
            <person name="Singleton C.M."/>
            <person name="Petriglieri F."/>
            <person name="Kristensen J.M."/>
            <person name="Kirkegaard R.H."/>
            <person name="Michaelsen T.Y."/>
            <person name="Andersen M.H."/>
            <person name="Karst S.M."/>
            <person name="Dueholm M.S."/>
            <person name="Nielsen P.H."/>
            <person name="Albertsen M."/>
        </authorList>
    </citation>
    <scope>NUCLEOTIDE SEQUENCE</scope>
    <source>
        <strain evidence="14">Skiv_18-Q3-R9-52_MAXAC.067</strain>
    </source>
</reference>
<feature type="compositionally biased region" description="Pro residues" evidence="11">
    <location>
        <begin position="189"/>
        <end position="230"/>
    </location>
</feature>
<evidence type="ECO:0000256" key="2">
    <source>
        <dbReference type="ARBA" id="ARBA00022448"/>
    </source>
</evidence>
<evidence type="ECO:0000256" key="10">
    <source>
        <dbReference type="PROSITE-ProRule" id="PRU00473"/>
    </source>
</evidence>
<evidence type="ECO:0000256" key="8">
    <source>
        <dbReference type="ARBA" id="ARBA00023136"/>
    </source>
</evidence>
<dbReference type="PANTHER" id="PTHR30329">
    <property type="entry name" value="STATOR ELEMENT OF FLAGELLAR MOTOR COMPLEX"/>
    <property type="match status" value="1"/>
</dbReference>
<dbReference type="InterPro" id="IPR006664">
    <property type="entry name" value="OMP_bac"/>
</dbReference>
<proteinExistence type="predicted"/>
<sequence length="376" mass="39215">MKRTLLFLLAGTALTLSAQQGTAWVAGHLGQTLFDGKSNLEDQMHFGLGAGHWYTNRWGLDLRALRTKLELDKNPLKIASGNETHLLASGLFNLRPGAENWYPYLAAGLGGTNLGSPYSGKTGSATKLNYHGGLGVMGRPVENVLLDAGFKAIRIDLPTARTEYLATLGLGYTWGGVKKAAPAPVPAPMPAPAPAPEPKVEPVAPPPPPPPPAPEPVKALPPPPPPPPPAKIVLDEAVLHFANGKAELGPDAKAAIQKVADGLKAYPGDYTLIISGHTSSVGGKALNKSLSKLRADAVANVLVDSGIPASRVSTLGAGPDQPIADNKTKEGQAKNRRVEIDVKVTDGKTEVRKTTTGTVDTVPAPAPKKPAKKATK</sequence>
<comment type="subcellular location">
    <subcellularLocation>
        <location evidence="1">Cell outer membrane</location>
        <topology evidence="1">Multi-pass membrane protein</topology>
    </subcellularLocation>
</comment>
<feature type="compositionally biased region" description="Basic and acidic residues" evidence="11">
    <location>
        <begin position="326"/>
        <end position="353"/>
    </location>
</feature>
<dbReference type="InterPro" id="IPR006665">
    <property type="entry name" value="OmpA-like"/>
</dbReference>
<dbReference type="GO" id="GO:0046930">
    <property type="term" value="C:pore complex"/>
    <property type="evidence" value="ECO:0007669"/>
    <property type="project" value="UniProtKB-KW"/>
</dbReference>
<dbReference type="EMBL" id="JADKIO010000005">
    <property type="protein sequence ID" value="MBK9795931.1"/>
    <property type="molecule type" value="Genomic_DNA"/>
</dbReference>
<evidence type="ECO:0000256" key="12">
    <source>
        <dbReference type="SAM" id="SignalP"/>
    </source>
</evidence>
<keyword evidence="4" id="KW-0812">Transmembrane</keyword>
<dbReference type="InterPro" id="IPR036737">
    <property type="entry name" value="OmpA-like_sf"/>
</dbReference>
<keyword evidence="6" id="KW-0406">Ion transport</keyword>
<evidence type="ECO:0000256" key="1">
    <source>
        <dbReference type="ARBA" id="ARBA00004571"/>
    </source>
</evidence>
<dbReference type="Pfam" id="PF13505">
    <property type="entry name" value="OMP_b-brl"/>
    <property type="match status" value="1"/>
</dbReference>
<dbReference type="GO" id="GO:0006811">
    <property type="term" value="P:monoatomic ion transport"/>
    <property type="evidence" value="ECO:0007669"/>
    <property type="project" value="UniProtKB-KW"/>
</dbReference>
<dbReference type="SUPFAM" id="SSF56925">
    <property type="entry name" value="OMPA-like"/>
    <property type="match status" value="1"/>
</dbReference>
<gene>
    <name evidence="14" type="ORF">IPP58_05460</name>
</gene>
<keyword evidence="3" id="KW-1134">Transmembrane beta strand</keyword>
<dbReference type="CDD" id="cd07185">
    <property type="entry name" value="OmpA_C-like"/>
    <property type="match status" value="1"/>
</dbReference>
<dbReference type="Pfam" id="PF00691">
    <property type="entry name" value="OmpA"/>
    <property type="match status" value="1"/>
</dbReference>
<evidence type="ECO:0000256" key="11">
    <source>
        <dbReference type="SAM" id="MobiDB-lite"/>
    </source>
</evidence>
<dbReference type="PANTHER" id="PTHR30329:SF21">
    <property type="entry name" value="LIPOPROTEIN YIAD-RELATED"/>
    <property type="match status" value="1"/>
</dbReference>
<dbReference type="SUPFAM" id="SSF103088">
    <property type="entry name" value="OmpA-like"/>
    <property type="match status" value="1"/>
</dbReference>
<evidence type="ECO:0000256" key="4">
    <source>
        <dbReference type="ARBA" id="ARBA00022692"/>
    </source>
</evidence>
<feature type="chain" id="PRO_5038995908" evidence="12">
    <location>
        <begin position="19"/>
        <end position="376"/>
    </location>
</feature>
<keyword evidence="7" id="KW-0626">Porin</keyword>
<evidence type="ECO:0000313" key="14">
    <source>
        <dbReference type="EMBL" id="MBK9795931.1"/>
    </source>
</evidence>
<protein>
    <submittedName>
        <fullName evidence="14">OmpA family protein</fullName>
    </submittedName>
</protein>
<dbReference type="InterPro" id="IPR050330">
    <property type="entry name" value="Bact_OuterMem_StrucFunc"/>
</dbReference>
<dbReference type="Proteomes" id="UP000886657">
    <property type="component" value="Unassembled WGS sequence"/>
</dbReference>
<dbReference type="InterPro" id="IPR011250">
    <property type="entry name" value="OMP/PagP_B-barrel"/>
</dbReference>
<comment type="caution">
    <text evidence="14">The sequence shown here is derived from an EMBL/GenBank/DDBJ whole genome shotgun (WGS) entry which is preliminary data.</text>
</comment>
<feature type="region of interest" description="Disordered" evidence="11">
    <location>
        <begin position="311"/>
        <end position="376"/>
    </location>
</feature>
<evidence type="ECO:0000256" key="9">
    <source>
        <dbReference type="ARBA" id="ARBA00023237"/>
    </source>
</evidence>
<dbReference type="GO" id="GO:0015288">
    <property type="term" value="F:porin activity"/>
    <property type="evidence" value="ECO:0007669"/>
    <property type="project" value="UniProtKB-KW"/>
</dbReference>
<feature type="region of interest" description="Disordered" evidence="11">
    <location>
        <begin position="189"/>
        <end position="231"/>
    </location>
</feature>
<evidence type="ECO:0000259" key="13">
    <source>
        <dbReference type="PROSITE" id="PS51123"/>
    </source>
</evidence>